<keyword evidence="4" id="KW-1185">Reference proteome</keyword>
<sequence length="351" mass="37982">MNKKQRLMDKSIIKIITTLLVLVVCVMPINAYANDTSVEIKVNGKIEKGSNIEILVNVKNVEKLYAASVDFTYDTNLLSIESINGSELITKNIDNIMELGGETNKNGNTASYSFTFLGENEGIKGSGTLVSINAKVINDINISIGQDAMKVKLVQRIGNDVENYKFNFIGCEIKTNSSNNNTGNDESNNNTNNDGSNNVGNNGSENNNASGGNGSQGSTGSNGNNSQSNNNNSQGNTNNSSSSNNNNGSQIKPNNTSSNSNVNKKEDKNNKLQSENNSNESESSSNIDNDDNNVNDDNKLNVGNEKVEVKNENLLTNNVNNTWIYLILACVGISILGGIGYFFYKNKRIKE</sequence>
<dbReference type="RefSeq" id="WP_005209621.1">
    <property type="nucleotide sequence ID" value="NZ_KB291596.1"/>
</dbReference>
<proteinExistence type="predicted"/>
<keyword evidence="2" id="KW-1133">Transmembrane helix</keyword>
<reference evidence="3 4" key="1">
    <citation type="submission" date="2012-05" db="EMBL/GenBank/DDBJ databases">
        <authorList>
            <person name="Weinstock G."/>
            <person name="Sodergren E."/>
            <person name="Lobos E.A."/>
            <person name="Fulton L."/>
            <person name="Fulton R."/>
            <person name="Courtney L."/>
            <person name="Fronick C."/>
            <person name="O'Laughlin M."/>
            <person name="Godfrey J."/>
            <person name="Wilson R.M."/>
            <person name="Miner T."/>
            <person name="Farmer C."/>
            <person name="Delehaunty K."/>
            <person name="Cordes M."/>
            <person name="Minx P."/>
            <person name="Tomlinson C."/>
            <person name="Chen J."/>
            <person name="Wollam A."/>
            <person name="Pepin K.H."/>
            <person name="Bhonagiri V."/>
            <person name="Zhang X."/>
            <person name="Suruliraj S."/>
            <person name="Warren W."/>
            <person name="Mitreva M."/>
            <person name="Mardis E.R."/>
            <person name="Wilson R.K."/>
        </authorList>
    </citation>
    <scope>NUCLEOTIDE SEQUENCE [LARGE SCALE GENOMIC DNA]</scope>
    <source>
        <strain evidence="3 4">DSM 1785</strain>
    </source>
</reference>
<dbReference type="CDD" id="cd08547">
    <property type="entry name" value="Type_II_cohesin"/>
    <property type="match status" value="1"/>
</dbReference>
<dbReference type="EMBL" id="AMEZ01000001">
    <property type="protein sequence ID" value="EKY29820.1"/>
    <property type="molecule type" value="Genomic_DNA"/>
</dbReference>
<feature type="transmembrane region" description="Helical" evidence="2">
    <location>
        <begin position="323"/>
        <end position="344"/>
    </location>
</feature>
<dbReference type="PATRIC" id="fig|545697.3.peg.14"/>
<dbReference type="SUPFAM" id="SSF49384">
    <property type="entry name" value="Carbohydrate-binding domain"/>
    <property type="match status" value="1"/>
</dbReference>
<dbReference type="GO" id="GO:0030246">
    <property type="term" value="F:carbohydrate binding"/>
    <property type="evidence" value="ECO:0007669"/>
    <property type="project" value="InterPro"/>
</dbReference>
<evidence type="ECO:0000313" key="3">
    <source>
        <dbReference type="EMBL" id="EKY29820.1"/>
    </source>
</evidence>
<keyword evidence="2" id="KW-0472">Membrane</keyword>
<comment type="caution">
    <text evidence="3">The sequence shown here is derived from an EMBL/GenBank/DDBJ whole genome shotgun (WGS) entry which is preliminary data.</text>
</comment>
<dbReference type="Proteomes" id="UP000010420">
    <property type="component" value="Unassembled WGS sequence"/>
</dbReference>
<feature type="region of interest" description="Disordered" evidence="1">
    <location>
        <begin position="175"/>
        <end position="300"/>
    </location>
</feature>
<name>L1QQ82_9CLOT</name>
<feature type="compositionally biased region" description="Low complexity" evidence="1">
    <location>
        <begin position="218"/>
        <end position="262"/>
    </location>
</feature>
<evidence type="ECO:0000313" key="4">
    <source>
        <dbReference type="Proteomes" id="UP000010420"/>
    </source>
</evidence>
<dbReference type="OrthoDB" id="9762689at2"/>
<keyword evidence="2" id="KW-0812">Transmembrane</keyword>
<organism evidence="3 4">
    <name type="scientific">Clostridium celatum DSM 1785</name>
    <dbReference type="NCBI Taxonomy" id="545697"/>
    <lineage>
        <taxon>Bacteria</taxon>
        <taxon>Bacillati</taxon>
        <taxon>Bacillota</taxon>
        <taxon>Clostridia</taxon>
        <taxon>Eubacteriales</taxon>
        <taxon>Clostridiaceae</taxon>
        <taxon>Clostridium</taxon>
    </lineage>
</organism>
<protein>
    <submittedName>
        <fullName evidence="3">Cohesin domain protein</fullName>
    </submittedName>
</protein>
<feature type="compositionally biased region" description="Low complexity" evidence="1">
    <location>
        <begin position="176"/>
        <end position="210"/>
    </location>
</feature>
<feature type="compositionally biased region" description="Low complexity" evidence="1">
    <location>
        <begin position="271"/>
        <end position="287"/>
    </location>
</feature>
<dbReference type="Gene3D" id="2.60.40.680">
    <property type="match status" value="1"/>
</dbReference>
<accession>L1QQ82</accession>
<dbReference type="AlphaFoldDB" id="L1QQ82"/>
<gene>
    <name evidence="3" type="ORF">HMPREF0216_00014</name>
</gene>
<dbReference type="HOGENOM" id="CLU_870702_0_0_9"/>
<dbReference type="STRING" id="545697.HMPREF0216_00014"/>
<evidence type="ECO:0000256" key="1">
    <source>
        <dbReference type="SAM" id="MobiDB-lite"/>
    </source>
</evidence>
<dbReference type="eggNOG" id="ENOG50323QM">
    <property type="taxonomic scope" value="Bacteria"/>
</dbReference>
<evidence type="ECO:0000256" key="2">
    <source>
        <dbReference type="SAM" id="Phobius"/>
    </source>
</evidence>
<dbReference type="InterPro" id="IPR008965">
    <property type="entry name" value="CBM2/CBM3_carb-bd_dom_sf"/>
</dbReference>